<evidence type="ECO:0000313" key="1">
    <source>
        <dbReference type="EMBL" id="UUX32980.1"/>
    </source>
</evidence>
<dbReference type="PANTHER" id="PTHR43434:SF1">
    <property type="entry name" value="PHOSPHOGLYCOLATE PHOSPHATASE"/>
    <property type="match status" value="1"/>
</dbReference>
<dbReference type="Pfam" id="PF13419">
    <property type="entry name" value="HAD_2"/>
    <property type="match status" value="1"/>
</dbReference>
<protein>
    <submittedName>
        <fullName evidence="1">HAD family hydrolase</fullName>
    </submittedName>
</protein>
<name>A0ABY5P2Z2_9LACT</name>
<dbReference type="InterPro" id="IPR041492">
    <property type="entry name" value="HAD_2"/>
</dbReference>
<dbReference type="InterPro" id="IPR023198">
    <property type="entry name" value="PGP-like_dom2"/>
</dbReference>
<keyword evidence="1" id="KW-0378">Hydrolase</keyword>
<dbReference type="EMBL" id="CP102453">
    <property type="protein sequence ID" value="UUX32980.1"/>
    <property type="molecule type" value="Genomic_DNA"/>
</dbReference>
<dbReference type="SFLD" id="SFLDG01129">
    <property type="entry name" value="C1.5:_HAD__Beta-PGM__Phosphata"/>
    <property type="match status" value="1"/>
</dbReference>
<gene>
    <name evidence="1" type="ORF">NRE15_08630</name>
</gene>
<accession>A0ABY5P2Z2</accession>
<evidence type="ECO:0000313" key="2">
    <source>
        <dbReference type="Proteomes" id="UP001315967"/>
    </source>
</evidence>
<proteinExistence type="predicted"/>
<organism evidence="1 2">
    <name type="scientific">Fundicoccus culcitae</name>
    <dbReference type="NCBI Taxonomy" id="2969821"/>
    <lineage>
        <taxon>Bacteria</taxon>
        <taxon>Bacillati</taxon>
        <taxon>Bacillota</taxon>
        <taxon>Bacilli</taxon>
        <taxon>Lactobacillales</taxon>
        <taxon>Aerococcaceae</taxon>
        <taxon>Fundicoccus</taxon>
    </lineage>
</organism>
<dbReference type="RefSeq" id="WP_313792480.1">
    <property type="nucleotide sequence ID" value="NZ_CP102453.1"/>
</dbReference>
<dbReference type="InterPro" id="IPR050155">
    <property type="entry name" value="HAD-like_hydrolase_sf"/>
</dbReference>
<dbReference type="SUPFAM" id="SSF56784">
    <property type="entry name" value="HAD-like"/>
    <property type="match status" value="1"/>
</dbReference>
<dbReference type="InterPro" id="IPR036412">
    <property type="entry name" value="HAD-like_sf"/>
</dbReference>
<dbReference type="Gene3D" id="1.10.150.240">
    <property type="entry name" value="Putative phosphatase, domain 2"/>
    <property type="match status" value="1"/>
</dbReference>
<dbReference type="InterPro" id="IPR023214">
    <property type="entry name" value="HAD_sf"/>
</dbReference>
<dbReference type="InterPro" id="IPR006439">
    <property type="entry name" value="HAD-SF_hydro_IA"/>
</dbReference>
<dbReference type="Gene3D" id="3.40.50.1000">
    <property type="entry name" value="HAD superfamily/HAD-like"/>
    <property type="match status" value="1"/>
</dbReference>
<dbReference type="GO" id="GO:0016787">
    <property type="term" value="F:hydrolase activity"/>
    <property type="evidence" value="ECO:0007669"/>
    <property type="project" value="UniProtKB-KW"/>
</dbReference>
<dbReference type="Proteomes" id="UP001315967">
    <property type="component" value="Chromosome"/>
</dbReference>
<dbReference type="NCBIfam" id="TIGR01549">
    <property type="entry name" value="HAD-SF-IA-v1"/>
    <property type="match status" value="1"/>
</dbReference>
<dbReference type="PANTHER" id="PTHR43434">
    <property type="entry name" value="PHOSPHOGLYCOLATE PHOSPHATASE"/>
    <property type="match status" value="1"/>
</dbReference>
<sequence>MLKGIIFDKDGTLVELGNSWDQPTIEVVNILLEETDLTENEKKAFKLSIGVTDTAILSNSTVAAGSIEDQAKAISLVLPLSVAEISERIESYFMDYFKGRQDPIPVIDGVVESLETLKDQGYFLGVVTNDNQKLTDMMLTRAGLISYFDFIGNADQYGSKPESSAFDVIHANHGIPPHELVYVGDSSVDMEFGAKTKAAIGLALEDEHLDHLKEADYIIRSFTELIPLLSKLNELN</sequence>
<keyword evidence="2" id="KW-1185">Reference proteome</keyword>
<reference evidence="1 2" key="1">
    <citation type="submission" date="2022-08" db="EMBL/GenBank/DDBJ databases">
        <title>Aerococcaceae sp. nov isolated from spoiled eye mask.</title>
        <authorList>
            <person name="Zhou G."/>
            <person name="Xie X.-B."/>
            <person name="Shi Q.-S."/>
            <person name="Wang Y.-S."/>
            <person name="Wen X."/>
            <person name="Peng H."/>
            <person name="Yang X.-J."/>
            <person name="Tao H.-B."/>
            <person name="Huang X.-M."/>
        </authorList>
    </citation>
    <scope>NUCLEOTIDE SEQUENCE [LARGE SCALE GENOMIC DNA]</scope>
    <source>
        <strain evidence="2">DM20194951</strain>
    </source>
</reference>
<dbReference type="PRINTS" id="PR00413">
    <property type="entry name" value="HADHALOGNASE"/>
</dbReference>
<dbReference type="SFLD" id="SFLDS00003">
    <property type="entry name" value="Haloacid_Dehalogenase"/>
    <property type="match status" value="1"/>
</dbReference>